<evidence type="ECO:0000313" key="10">
    <source>
        <dbReference type="EMBL" id="PJE63714.1"/>
    </source>
</evidence>
<evidence type="ECO:0000259" key="9">
    <source>
        <dbReference type="Pfam" id="PF10502"/>
    </source>
</evidence>
<evidence type="ECO:0000256" key="5">
    <source>
        <dbReference type="ARBA" id="ARBA00022801"/>
    </source>
</evidence>
<feature type="active site" evidence="6">
    <location>
        <position position="62"/>
    </location>
</feature>
<feature type="domain" description="Peptidase S26" evidence="9">
    <location>
        <begin position="34"/>
        <end position="191"/>
    </location>
</feature>
<dbReference type="InterPro" id="IPR019533">
    <property type="entry name" value="Peptidase_S26"/>
</dbReference>
<feature type="active site" evidence="6">
    <location>
        <position position="105"/>
    </location>
</feature>
<comment type="similarity">
    <text evidence="2 8">Belongs to the peptidase S26 family.</text>
</comment>
<keyword evidence="7" id="KW-0812">Transmembrane</keyword>
<evidence type="ECO:0000256" key="6">
    <source>
        <dbReference type="PIRSR" id="PIRSR600223-1"/>
    </source>
</evidence>
<evidence type="ECO:0000256" key="7">
    <source>
        <dbReference type="RuleBase" id="RU003993"/>
    </source>
</evidence>
<dbReference type="InterPro" id="IPR019757">
    <property type="entry name" value="Pept_S26A_signal_pept_1_Lys-AS"/>
</dbReference>
<dbReference type="PANTHER" id="PTHR43390:SF1">
    <property type="entry name" value="CHLOROPLAST PROCESSING PEPTIDASE"/>
    <property type="match status" value="1"/>
</dbReference>
<dbReference type="GO" id="GO:0009003">
    <property type="term" value="F:signal peptidase activity"/>
    <property type="evidence" value="ECO:0007669"/>
    <property type="project" value="UniProtKB-EC"/>
</dbReference>
<comment type="catalytic activity">
    <reaction evidence="1 7">
        <text>Cleavage of hydrophobic, N-terminal signal or leader sequences from secreted and periplasmic proteins.</text>
        <dbReference type="EC" id="3.4.21.89"/>
    </reaction>
</comment>
<evidence type="ECO:0000256" key="3">
    <source>
        <dbReference type="ARBA" id="ARBA00013208"/>
    </source>
</evidence>
<proteinExistence type="inferred from homology"/>
<feature type="transmembrane region" description="Helical" evidence="7">
    <location>
        <begin position="34"/>
        <end position="53"/>
    </location>
</feature>
<dbReference type="EMBL" id="PFEE01000039">
    <property type="protein sequence ID" value="PJE63714.1"/>
    <property type="molecule type" value="Genomic_DNA"/>
</dbReference>
<evidence type="ECO:0000313" key="11">
    <source>
        <dbReference type="Proteomes" id="UP000231569"/>
    </source>
</evidence>
<protein>
    <recommendedName>
        <fullName evidence="3 7">Signal peptidase I</fullName>
        <ecNumber evidence="3 7">3.4.21.89</ecNumber>
    </recommendedName>
</protein>
<dbReference type="PROSITE" id="PS00501">
    <property type="entry name" value="SPASE_I_1"/>
    <property type="match status" value="1"/>
</dbReference>
<dbReference type="GO" id="GO:0006465">
    <property type="term" value="P:signal peptide processing"/>
    <property type="evidence" value="ECO:0007669"/>
    <property type="project" value="InterPro"/>
</dbReference>
<comment type="caution">
    <text evidence="10">The sequence shown here is derived from an EMBL/GenBank/DDBJ whole genome shotgun (WGS) entry which is preliminary data.</text>
</comment>
<evidence type="ECO:0000256" key="1">
    <source>
        <dbReference type="ARBA" id="ARBA00000677"/>
    </source>
</evidence>
<evidence type="ECO:0000256" key="2">
    <source>
        <dbReference type="ARBA" id="ARBA00009370"/>
    </source>
</evidence>
<gene>
    <name evidence="10" type="primary">lepB</name>
    <name evidence="10" type="ORF">COU89_01800</name>
</gene>
<dbReference type="GO" id="GO:0004252">
    <property type="term" value="F:serine-type endopeptidase activity"/>
    <property type="evidence" value="ECO:0007669"/>
    <property type="project" value="InterPro"/>
</dbReference>
<dbReference type="InterPro" id="IPR019756">
    <property type="entry name" value="Pept_S26A_signal_pept_1_Ser-AS"/>
</dbReference>
<evidence type="ECO:0000256" key="4">
    <source>
        <dbReference type="ARBA" id="ARBA00022670"/>
    </source>
</evidence>
<dbReference type="EC" id="3.4.21.89" evidence="3 7"/>
<dbReference type="AlphaFoldDB" id="A0A2M8KUV9"/>
<dbReference type="NCBIfam" id="TIGR02227">
    <property type="entry name" value="sigpep_I_bact"/>
    <property type="match status" value="1"/>
</dbReference>
<dbReference type="InterPro" id="IPR000223">
    <property type="entry name" value="Pept_S26A_signal_pept_1"/>
</dbReference>
<dbReference type="Pfam" id="PF10502">
    <property type="entry name" value="Peptidase_S26"/>
    <property type="match status" value="1"/>
</dbReference>
<reference evidence="11" key="1">
    <citation type="submission" date="2017-09" db="EMBL/GenBank/DDBJ databases">
        <title>Depth-based differentiation of microbial function through sediment-hosted aquifers and enrichment of novel symbionts in the deep terrestrial subsurface.</title>
        <authorList>
            <person name="Probst A.J."/>
            <person name="Ladd B."/>
            <person name="Jarett J.K."/>
            <person name="Geller-Mcgrath D.E."/>
            <person name="Sieber C.M.K."/>
            <person name="Emerson J.B."/>
            <person name="Anantharaman K."/>
            <person name="Thomas B.C."/>
            <person name="Malmstrom R."/>
            <person name="Stieglmeier M."/>
            <person name="Klingl A."/>
            <person name="Woyke T."/>
            <person name="Ryan C.M."/>
            <person name="Banfield J.F."/>
        </authorList>
    </citation>
    <scope>NUCLEOTIDE SEQUENCE [LARGE SCALE GENOMIC DNA]</scope>
</reference>
<dbReference type="GO" id="GO:0016020">
    <property type="term" value="C:membrane"/>
    <property type="evidence" value="ECO:0007669"/>
    <property type="project" value="UniProtKB-SubCell"/>
</dbReference>
<dbReference type="Gene3D" id="2.10.109.10">
    <property type="entry name" value="Umud Fragment, subunit A"/>
    <property type="match status" value="1"/>
</dbReference>
<keyword evidence="7" id="KW-1133">Transmembrane helix</keyword>
<sequence length="206" mass="23610">MSEIDSRLLFNEDNIEVTKPRTPVTRFVDFAFDVLQQIALGAAFFVIFYMYIISPNQVKGSSMYPTFHDKEYILTDKISFKLRDLHRGEVIILQSPDNPDVDFIKRVIALPGERVKILDGKVYVNDTQLHEPYIEVETPTFANGFILEGEEKTVPNGNYFVLGDNRPGSADSREYGFIPHDHVIGRVLYRYFPLSRAGAIKDPQYP</sequence>
<dbReference type="PANTHER" id="PTHR43390">
    <property type="entry name" value="SIGNAL PEPTIDASE I"/>
    <property type="match status" value="1"/>
</dbReference>
<comment type="subcellular location">
    <subcellularLocation>
        <location evidence="8">Membrane</location>
        <topology evidence="8">Single-pass type II membrane protein</topology>
    </subcellularLocation>
</comment>
<evidence type="ECO:0000256" key="8">
    <source>
        <dbReference type="RuleBase" id="RU362042"/>
    </source>
</evidence>
<name>A0A2M8KUV9_9BACT</name>
<dbReference type="SUPFAM" id="SSF51306">
    <property type="entry name" value="LexA/Signal peptidase"/>
    <property type="match status" value="1"/>
</dbReference>
<dbReference type="PROSITE" id="PS00761">
    <property type="entry name" value="SPASE_I_3"/>
    <property type="match status" value="1"/>
</dbReference>
<accession>A0A2M8KUV9</accession>
<dbReference type="InterPro" id="IPR019758">
    <property type="entry name" value="Pept_S26A_signal_pept_1_CS"/>
</dbReference>
<keyword evidence="4 7" id="KW-0645">Protease</keyword>
<keyword evidence="7" id="KW-0472">Membrane</keyword>
<dbReference type="PRINTS" id="PR00727">
    <property type="entry name" value="LEADERPTASE"/>
</dbReference>
<dbReference type="InterPro" id="IPR036286">
    <property type="entry name" value="LexA/Signal_pep-like_sf"/>
</dbReference>
<dbReference type="PROSITE" id="PS00760">
    <property type="entry name" value="SPASE_I_2"/>
    <property type="match status" value="1"/>
</dbReference>
<organism evidence="10 11">
    <name type="scientific">Candidatus Roizmanbacteria bacterium CG10_big_fil_rev_8_21_14_0_10_45_7</name>
    <dbReference type="NCBI Taxonomy" id="1974854"/>
    <lineage>
        <taxon>Bacteria</taxon>
        <taxon>Candidatus Roizmaniibacteriota</taxon>
    </lineage>
</organism>
<dbReference type="CDD" id="cd06530">
    <property type="entry name" value="S26_SPase_I"/>
    <property type="match status" value="1"/>
</dbReference>
<keyword evidence="5 7" id="KW-0378">Hydrolase</keyword>
<dbReference type="Proteomes" id="UP000231569">
    <property type="component" value="Unassembled WGS sequence"/>
</dbReference>